<dbReference type="EMBL" id="CP035945">
    <property type="protein sequence ID" value="QBE99492.1"/>
    <property type="molecule type" value="Genomic_DNA"/>
</dbReference>
<dbReference type="AlphaFoldDB" id="A0A4P6M4Q3"/>
<dbReference type="Proteomes" id="UP000289794">
    <property type="component" value="Chromosome"/>
</dbReference>
<proteinExistence type="predicted"/>
<name>A0A4P6M4Q3_9FIRM</name>
<feature type="transmembrane region" description="Helical" evidence="1">
    <location>
        <begin position="225"/>
        <end position="250"/>
    </location>
</feature>
<keyword evidence="1" id="KW-1133">Transmembrane helix</keyword>
<evidence type="ECO:0000313" key="2">
    <source>
        <dbReference type="EMBL" id="QBE99492.1"/>
    </source>
</evidence>
<keyword evidence="1" id="KW-0812">Transmembrane</keyword>
<feature type="transmembrane region" description="Helical" evidence="1">
    <location>
        <begin position="98"/>
        <end position="117"/>
    </location>
</feature>
<dbReference type="KEGG" id="bpro:PMF13cell1_05069"/>
<protein>
    <recommendedName>
        <fullName evidence="4">O-antigen ligase family protein</fullName>
    </recommendedName>
</protein>
<feature type="transmembrane region" description="Helical" evidence="1">
    <location>
        <begin position="21"/>
        <end position="38"/>
    </location>
</feature>
<feature type="transmembrane region" description="Helical" evidence="1">
    <location>
        <begin position="186"/>
        <end position="213"/>
    </location>
</feature>
<feature type="transmembrane region" description="Helical" evidence="1">
    <location>
        <begin position="324"/>
        <end position="345"/>
    </location>
</feature>
<evidence type="ECO:0000313" key="3">
    <source>
        <dbReference type="Proteomes" id="UP000289794"/>
    </source>
</evidence>
<feature type="transmembrane region" description="Helical" evidence="1">
    <location>
        <begin position="129"/>
        <end position="149"/>
    </location>
</feature>
<organism evidence="2 3">
    <name type="scientific">Blautia producta</name>
    <dbReference type="NCBI Taxonomy" id="33035"/>
    <lineage>
        <taxon>Bacteria</taxon>
        <taxon>Bacillati</taxon>
        <taxon>Bacillota</taxon>
        <taxon>Clostridia</taxon>
        <taxon>Lachnospirales</taxon>
        <taxon>Lachnospiraceae</taxon>
        <taxon>Blautia</taxon>
    </lineage>
</organism>
<gene>
    <name evidence="2" type="ORF">PMF13cell1_05069</name>
</gene>
<sequence>MKLLIKNKRLKEEIPYELFALFINTVMIIDLLRIIVGNVNALEIVRNGIYVFTAMYVIYHAIGHKHLSVLMAFGMGYAFLAAFSLLRNDGITEVVLSGSMIFLTRCLAAFYLAYYLPINECFFKKMKKYYVILFLYCFVYITTHTSGIYATDGSYMTFSYNILIMTLVCLLNCVEKPTPLRTLGVVVLLGIIVAYGARGPLICIVISLLLFLWYKFASFSVWKKIILFCFCIGGGSGLFMVRNTIIDILLRFNPSSRTLYLLKNFKIDNLSGRNTYYDLLRTEINKNWFLPHGIYSDRLILSGGGMSSNVDLSQYYAHNLPIEVMYQFGGFIGVLVLIFLIVKIIKSYIIVIKQNNHKLAIVYCAFFSGITTLFFSSSYLINERAWLVFGIVFSAGKFVNQKSIVQKCRLRQ</sequence>
<reference evidence="2 3" key="1">
    <citation type="submission" date="2019-01" db="EMBL/GenBank/DDBJ databases">
        <title>PMF-metabolizing Aryl O-demethylase.</title>
        <authorList>
            <person name="Kim M."/>
        </authorList>
    </citation>
    <scope>NUCLEOTIDE SEQUENCE [LARGE SCALE GENOMIC DNA]</scope>
    <source>
        <strain evidence="2 3">PMF1</strain>
    </source>
</reference>
<evidence type="ECO:0000256" key="1">
    <source>
        <dbReference type="SAM" id="Phobius"/>
    </source>
</evidence>
<evidence type="ECO:0008006" key="4">
    <source>
        <dbReference type="Google" id="ProtNLM"/>
    </source>
</evidence>
<feature type="transmembrane region" description="Helical" evidence="1">
    <location>
        <begin position="360"/>
        <end position="381"/>
    </location>
</feature>
<keyword evidence="1" id="KW-0472">Membrane</keyword>
<accession>A0A4P6M4Q3</accession>